<dbReference type="SUPFAM" id="SSF52833">
    <property type="entry name" value="Thioredoxin-like"/>
    <property type="match status" value="1"/>
</dbReference>
<comment type="caution">
    <text evidence="6">The sequence shown here is derived from an EMBL/GenBank/DDBJ whole genome shotgun (WGS) entry which is preliminary data.</text>
</comment>
<dbReference type="Gene3D" id="3.40.30.10">
    <property type="entry name" value="Glutaredoxin"/>
    <property type="match status" value="1"/>
</dbReference>
<feature type="binding site" evidence="2">
    <location>
        <position position="70"/>
    </location>
    <ligand>
        <name>Cu cation</name>
        <dbReference type="ChEBI" id="CHEBI:23378"/>
    </ligand>
</feature>
<evidence type="ECO:0000256" key="5">
    <source>
        <dbReference type="SAM" id="SignalP"/>
    </source>
</evidence>
<reference evidence="6 7" key="1">
    <citation type="submission" date="2020-08" db="EMBL/GenBank/DDBJ databases">
        <title>Genomic Encyclopedia of Type Strains, Phase IV (KMG-IV): sequencing the most valuable type-strain genomes for metagenomic binning, comparative biology and taxonomic classification.</title>
        <authorList>
            <person name="Goeker M."/>
        </authorList>
    </citation>
    <scope>NUCLEOTIDE SEQUENCE [LARGE SCALE GENOMIC DNA]</scope>
    <source>
        <strain evidence="6 7">DSM 21319</strain>
    </source>
</reference>
<dbReference type="InterPro" id="IPR003782">
    <property type="entry name" value="SCO1/SenC"/>
</dbReference>
<keyword evidence="2" id="KW-0479">Metal-binding</keyword>
<dbReference type="AlphaFoldDB" id="A0A7W7YU69"/>
<protein>
    <submittedName>
        <fullName evidence="6">Protein SCO1/2</fullName>
    </submittedName>
</protein>
<dbReference type="Pfam" id="PF02630">
    <property type="entry name" value="SCO1-SenC"/>
    <property type="match status" value="1"/>
</dbReference>
<evidence type="ECO:0000256" key="2">
    <source>
        <dbReference type="PIRSR" id="PIRSR603782-1"/>
    </source>
</evidence>
<dbReference type="EMBL" id="JACHIK010000004">
    <property type="protein sequence ID" value="MBB5042322.1"/>
    <property type="molecule type" value="Genomic_DNA"/>
</dbReference>
<dbReference type="GO" id="GO:0046872">
    <property type="term" value="F:metal ion binding"/>
    <property type="evidence" value="ECO:0007669"/>
    <property type="project" value="UniProtKB-KW"/>
</dbReference>
<proteinExistence type="inferred from homology"/>
<keyword evidence="4" id="KW-0812">Transmembrane</keyword>
<keyword evidence="4" id="KW-0472">Membrane</keyword>
<feature type="chain" id="PRO_5031122603" evidence="5">
    <location>
        <begin position="20"/>
        <end position="262"/>
    </location>
</feature>
<evidence type="ECO:0000256" key="4">
    <source>
        <dbReference type="SAM" id="Phobius"/>
    </source>
</evidence>
<keyword evidence="7" id="KW-1185">Reference proteome</keyword>
<gene>
    <name evidence="6" type="ORF">HNQ66_001718</name>
</gene>
<sequence length="262" mass="27583">MIRLLLIIAFLAIGGAAHAFDPFQAAGIDEKPAAAVPLDLPFTQADGTRTSLRALANGKPIVLAPVLHRCPNICGVTLSGLMQAISAQKYRPGQDFTLVAFGIDPEEGPDAAAASLRELRLRFPALLESGVHALTGSRADIRAVTDALGYRYQWDDGIGQYAHVAAVAVLTPDGRLSCWLYGLAPAPDDVQLALTEAGEGAIGGLAEKLLLLCYHYDPETGRYSPLVWTALRLAGGVTVGAGGLALAAAFRRERCKARKEGA</sequence>
<comment type="similarity">
    <text evidence="1">Belongs to the SCO1/2 family.</text>
</comment>
<dbReference type="CDD" id="cd02968">
    <property type="entry name" value="SCO"/>
    <property type="match status" value="1"/>
</dbReference>
<evidence type="ECO:0000256" key="1">
    <source>
        <dbReference type="ARBA" id="ARBA00010996"/>
    </source>
</evidence>
<keyword evidence="4" id="KW-1133">Transmembrane helix</keyword>
<feature type="transmembrane region" description="Helical" evidence="4">
    <location>
        <begin position="226"/>
        <end position="250"/>
    </location>
</feature>
<feature type="disulfide bond" description="Redox-active" evidence="3">
    <location>
        <begin position="70"/>
        <end position="74"/>
    </location>
</feature>
<keyword evidence="2" id="KW-0186">Copper</keyword>
<name>A0A7W7YU69_9HYPH</name>
<keyword evidence="5" id="KW-0732">Signal</keyword>
<keyword evidence="3" id="KW-1015">Disulfide bond</keyword>
<dbReference type="InterPro" id="IPR036249">
    <property type="entry name" value="Thioredoxin-like_sf"/>
</dbReference>
<dbReference type="RefSeq" id="WP_184143035.1">
    <property type="nucleotide sequence ID" value="NZ_JACHIK010000004.1"/>
</dbReference>
<evidence type="ECO:0000256" key="3">
    <source>
        <dbReference type="PIRSR" id="PIRSR603782-2"/>
    </source>
</evidence>
<accession>A0A7W7YU69</accession>
<evidence type="ECO:0000313" key="6">
    <source>
        <dbReference type="EMBL" id="MBB5042322.1"/>
    </source>
</evidence>
<feature type="signal peptide" evidence="5">
    <location>
        <begin position="1"/>
        <end position="19"/>
    </location>
</feature>
<organism evidence="6 7">
    <name type="scientific">Shinella fusca</name>
    <dbReference type="NCBI Taxonomy" id="544480"/>
    <lineage>
        <taxon>Bacteria</taxon>
        <taxon>Pseudomonadati</taxon>
        <taxon>Pseudomonadota</taxon>
        <taxon>Alphaproteobacteria</taxon>
        <taxon>Hyphomicrobiales</taxon>
        <taxon>Rhizobiaceae</taxon>
        <taxon>Shinella</taxon>
    </lineage>
</organism>
<evidence type="ECO:0000313" key="7">
    <source>
        <dbReference type="Proteomes" id="UP000535406"/>
    </source>
</evidence>
<feature type="binding site" evidence="2">
    <location>
        <position position="74"/>
    </location>
    <ligand>
        <name>Cu cation</name>
        <dbReference type="ChEBI" id="CHEBI:23378"/>
    </ligand>
</feature>
<dbReference type="Proteomes" id="UP000535406">
    <property type="component" value="Unassembled WGS sequence"/>
</dbReference>